<dbReference type="PANTHER" id="PTHR10634:SF117">
    <property type="entry name" value="ZINC FINGER A20 AND AN1 DOMAIN-CONTAINING STRESS-ASSOCIATED PROTEIN 10"/>
    <property type="match status" value="1"/>
</dbReference>
<dbReference type="SUPFAM" id="SSF118310">
    <property type="entry name" value="AN1-like Zinc finger"/>
    <property type="match status" value="1"/>
</dbReference>
<dbReference type="GO" id="GO:0034605">
    <property type="term" value="P:cellular response to heat"/>
    <property type="evidence" value="ECO:0007669"/>
    <property type="project" value="EnsemblPlants"/>
</dbReference>
<dbReference type="GO" id="GO:0071472">
    <property type="term" value="P:cellular response to salt stress"/>
    <property type="evidence" value="ECO:0007669"/>
    <property type="project" value="EnsemblPlants"/>
</dbReference>
<evidence type="ECO:0008006" key="10">
    <source>
        <dbReference type="Google" id="ProtNLM"/>
    </source>
</evidence>
<dbReference type="OrthoDB" id="428577at2759"/>
<keyword evidence="2" id="KW-0479">Metal-binding</keyword>
<dbReference type="GO" id="GO:0010045">
    <property type="term" value="P:response to nickel cation"/>
    <property type="evidence" value="ECO:0007669"/>
    <property type="project" value="EnsemblPlants"/>
</dbReference>
<dbReference type="SMART" id="SM00259">
    <property type="entry name" value="ZnF_A20"/>
    <property type="match status" value="1"/>
</dbReference>
<comment type="function">
    <text evidence="1">May be involved in environmental stress response.</text>
</comment>
<evidence type="ECO:0000313" key="9">
    <source>
        <dbReference type="Proteomes" id="UP000030689"/>
    </source>
</evidence>
<evidence type="ECO:0000256" key="2">
    <source>
        <dbReference type="ARBA" id="ARBA00022723"/>
    </source>
</evidence>
<evidence type="ECO:0000256" key="1">
    <source>
        <dbReference type="ARBA" id="ARBA00003732"/>
    </source>
</evidence>
<dbReference type="SUPFAM" id="SSF57716">
    <property type="entry name" value="Glucocorticoid receptor-like (DNA-binding domain)"/>
    <property type="match status" value="1"/>
</dbReference>
<dbReference type="SMART" id="SM00154">
    <property type="entry name" value="ZnF_AN1"/>
    <property type="match status" value="1"/>
</dbReference>
<sequence>MINAKETEEALPCAGGCGLFGTRKNNNLCSLCYKQSVLQQFPPLRFEPETKPSLVCPPTNLPATSEEPVGIKRRCGMCQRKVGMLGFNCRCGHMFCGSHRYPEEHSCPFDYKHSGRLGLAKQLPLIRTEKLQRF</sequence>
<dbReference type="InterPro" id="IPR035896">
    <property type="entry name" value="AN1-like_Znf"/>
</dbReference>
<dbReference type="GO" id="GO:0008270">
    <property type="term" value="F:zinc ion binding"/>
    <property type="evidence" value="ECO:0007669"/>
    <property type="project" value="UniProtKB-KW"/>
</dbReference>
<dbReference type="KEGG" id="eus:EUTSA_v10027349mg"/>
<evidence type="ECO:0000256" key="5">
    <source>
        <dbReference type="PROSITE-ProRule" id="PRU00449"/>
    </source>
</evidence>
<dbReference type="Gene3D" id="4.10.1110.10">
    <property type="entry name" value="AN1-like Zinc finger"/>
    <property type="match status" value="1"/>
</dbReference>
<dbReference type="PANTHER" id="PTHR10634">
    <property type="entry name" value="AN1-TYPE ZINC FINGER PROTEIN"/>
    <property type="match status" value="1"/>
</dbReference>
<dbReference type="GO" id="GO:0005634">
    <property type="term" value="C:nucleus"/>
    <property type="evidence" value="ECO:0007669"/>
    <property type="project" value="EnsemblPlants"/>
</dbReference>
<evidence type="ECO:0000256" key="4">
    <source>
        <dbReference type="ARBA" id="ARBA00022833"/>
    </source>
</evidence>
<dbReference type="InterPro" id="IPR050652">
    <property type="entry name" value="AN1_A20_ZnFinger"/>
</dbReference>
<evidence type="ECO:0000313" key="8">
    <source>
        <dbReference type="EMBL" id="ESQ54764.1"/>
    </source>
</evidence>
<protein>
    <recommendedName>
        <fullName evidence="10">AN1-type domain-containing protein</fullName>
    </recommendedName>
</protein>
<reference evidence="8 9" key="1">
    <citation type="journal article" date="2013" name="Front. Plant Sci.">
        <title>The Reference Genome of the Halophytic Plant Eutrema salsugineum.</title>
        <authorList>
            <person name="Yang R."/>
            <person name="Jarvis D.E."/>
            <person name="Chen H."/>
            <person name="Beilstein M.A."/>
            <person name="Grimwood J."/>
            <person name="Jenkins J."/>
            <person name="Shu S."/>
            <person name="Prochnik S."/>
            <person name="Xin M."/>
            <person name="Ma C."/>
            <person name="Schmutz J."/>
            <person name="Wing R.A."/>
            <person name="Mitchell-Olds T."/>
            <person name="Schumaker K.S."/>
            <person name="Wang X."/>
        </authorList>
    </citation>
    <scope>NUCLEOTIDE SEQUENCE [LARGE SCALE GENOMIC DNA]</scope>
</reference>
<dbReference type="GO" id="GO:0010043">
    <property type="term" value="P:response to zinc ion"/>
    <property type="evidence" value="ECO:0007669"/>
    <property type="project" value="EnsemblPlants"/>
</dbReference>
<gene>
    <name evidence="8" type="ORF">EUTSA_v10027349mg</name>
</gene>
<dbReference type="Pfam" id="PF01428">
    <property type="entry name" value="zf-AN1"/>
    <property type="match status" value="1"/>
</dbReference>
<proteinExistence type="predicted"/>
<keyword evidence="3 5" id="KW-0863">Zinc-finger</keyword>
<keyword evidence="9" id="KW-1185">Reference proteome</keyword>
<evidence type="ECO:0000259" key="7">
    <source>
        <dbReference type="PROSITE" id="PS51039"/>
    </source>
</evidence>
<dbReference type="OMA" id="NCRCGHM"/>
<dbReference type="Gramene" id="ESQ54764">
    <property type="protein sequence ID" value="ESQ54764"/>
    <property type="gene ID" value="EUTSA_v10027349mg"/>
</dbReference>
<dbReference type="GO" id="GO:0070417">
    <property type="term" value="P:cellular response to cold"/>
    <property type="evidence" value="ECO:0007669"/>
    <property type="project" value="EnsemblPlants"/>
</dbReference>
<dbReference type="GO" id="GO:0005737">
    <property type="term" value="C:cytoplasm"/>
    <property type="evidence" value="ECO:0007669"/>
    <property type="project" value="EnsemblPlants"/>
</dbReference>
<dbReference type="FunFam" id="4.10.1110.10:FF:000001">
    <property type="entry name" value="Zinc finger AN1-type containing 6"/>
    <property type="match status" value="1"/>
</dbReference>
<dbReference type="eggNOG" id="KOG3173">
    <property type="taxonomic scope" value="Eukaryota"/>
</dbReference>
<dbReference type="InterPro" id="IPR002653">
    <property type="entry name" value="Znf_A20"/>
</dbReference>
<dbReference type="Pfam" id="PF01754">
    <property type="entry name" value="zf-A20"/>
    <property type="match status" value="1"/>
</dbReference>
<dbReference type="AlphaFoldDB" id="V4ME64"/>
<dbReference type="Gene3D" id="1.20.5.4770">
    <property type="match status" value="1"/>
</dbReference>
<keyword evidence="4" id="KW-0862">Zinc</keyword>
<dbReference type="PROSITE" id="PS51039">
    <property type="entry name" value="ZF_AN1"/>
    <property type="match status" value="1"/>
</dbReference>
<feature type="domain" description="A20-type" evidence="6">
    <location>
        <begin position="7"/>
        <end position="41"/>
    </location>
</feature>
<dbReference type="STRING" id="72664.V4ME64"/>
<dbReference type="GO" id="GO:0010042">
    <property type="term" value="P:response to manganese ion"/>
    <property type="evidence" value="ECO:0007669"/>
    <property type="project" value="EnsemblPlants"/>
</dbReference>
<evidence type="ECO:0000259" key="6">
    <source>
        <dbReference type="PROSITE" id="PS51036"/>
    </source>
</evidence>
<evidence type="ECO:0000256" key="3">
    <source>
        <dbReference type="ARBA" id="ARBA00022771"/>
    </source>
</evidence>
<dbReference type="PROSITE" id="PS51036">
    <property type="entry name" value="ZF_A20"/>
    <property type="match status" value="1"/>
</dbReference>
<organism evidence="8 9">
    <name type="scientific">Eutrema salsugineum</name>
    <name type="common">Saltwater cress</name>
    <name type="synonym">Sisymbrium salsugineum</name>
    <dbReference type="NCBI Taxonomy" id="72664"/>
    <lineage>
        <taxon>Eukaryota</taxon>
        <taxon>Viridiplantae</taxon>
        <taxon>Streptophyta</taxon>
        <taxon>Embryophyta</taxon>
        <taxon>Tracheophyta</taxon>
        <taxon>Spermatophyta</taxon>
        <taxon>Magnoliopsida</taxon>
        <taxon>eudicotyledons</taxon>
        <taxon>Gunneridae</taxon>
        <taxon>Pentapetalae</taxon>
        <taxon>rosids</taxon>
        <taxon>malvids</taxon>
        <taxon>Brassicales</taxon>
        <taxon>Brassicaceae</taxon>
        <taxon>Eutremeae</taxon>
        <taxon>Eutrema</taxon>
    </lineage>
</organism>
<name>V4ME64_EUTSA</name>
<dbReference type="GO" id="GO:0003677">
    <property type="term" value="F:DNA binding"/>
    <property type="evidence" value="ECO:0007669"/>
    <property type="project" value="InterPro"/>
</dbReference>
<dbReference type="Proteomes" id="UP000030689">
    <property type="component" value="Unassembled WGS sequence"/>
</dbReference>
<feature type="domain" description="AN1-type" evidence="7">
    <location>
        <begin position="69"/>
        <end position="115"/>
    </location>
</feature>
<accession>V4ME64</accession>
<dbReference type="InterPro" id="IPR000058">
    <property type="entry name" value="Znf_AN1"/>
</dbReference>
<dbReference type="EMBL" id="KI517384">
    <property type="protein sequence ID" value="ESQ54764.1"/>
    <property type="molecule type" value="Genomic_DNA"/>
</dbReference>